<reference evidence="2 3" key="1">
    <citation type="submission" date="2019-04" db="EMBL/GenBank/DDBJ databases">
        <title>Friends and foes A comparative genomics study of 23 Aspergillus species from section Flavi.</title>
        <authorList>
            <consortium name="DOE Joint Genome Institute"/>
            <person name="Kjaerbolling I."/>
            <person name="Vesth T."/>
            <person name="Frisvad J.C."/>
            <person name="Nybo J.L."/>
            <person name="Theobald S."/>
            <person name="Kildgaard S."/>
            <person name="Isbrandt T."/>
            <person name="Kuo A."/>
            <person name="Sato A."/>
            <person name="Lyhne E.K."/>
            <person name="Kogle M.E."/>
            <person name="Wiebenga A."/>
            <person name="Kun R.S."/>
            <person name="Lubbers R.J."/>
            <person name="Makela M.R."/>
            <person name="Barry K."/>
            <person name="Chovatia M."/>
            <person name="Clum A."/>
            <person name="Daum C."/>
            <person name="Haridas S."/>
            <person name="He G."/>
            <person name="LaButti K."/>
            <person name="Lipzen A."/>
            <person name="Mondo S."/>
            <person name="Riley R."/>
            <person name="Salamov A."/>
            <person name="Simmons B.A."/>
            <person name="Magnuson J.K."/>
            <person name="Henrissat B."/>
            <person name="Mortensen U.H."/>
            <person name="Larsen T.O."/>
            <person name="Devries R.P."/>
            <person name="Grigoriev I.V."/>
            <person name="Machida M."/>
            <person name="Baker S.E."/>
            <person name="Andersen M.R."/>
        </authorList>
    </citation>
    <scope>NUCLEOTIDE SEQUENCE [LARGE SCALE GENOMIC DNA]</scope>
    <source>
        <strain evidence="2 3">CBS 117626</strain>
    </source>
</reference>
<feature type="transmembrane region" description="Helical" evidence="1">
    <location>
        <begin position="41"/>
        <end position="63"/>
    </location>
</feature>
<evidence type="ECO:0000256" key="1">
    <source>
        <dbReference type="SAM" id="Phobius"/>
    </source>
</evidence>
<dbReference type="EMBL" id="ML738642">
    <property type="protein sequence ID" value="KAE8161398.1"/>
    <property type="molecule type" value="Genomic_DNA"/>
</dbReference>
<name>A0A5N6URX8_ASPTM</name>
<evidence type="ECO:0000313" key="2">
    <source>
        <dbReference type="EMBL" id="KAE8161398.1"/>
    </source>
</evidence>
<keyword evidence="1" id="KW-1133">Transmembrane helix</keyword>
<proteinExistence type="predicted"/>
<accession>A0A5N6URX8</accession>
<evidence type="ECO:0000313" key="3">
    <source>
        <dbReference type="Proteomes" id="UP000326950"/>
    </source>
</evidence>
<keyword evidence="3" id="KW-1185">Reference proteome</keyword>
<dbReference type="AlphaFoldDB" id="A0A5N6URX8"/>
<gene>
    <name evidence="2" type="ORF">BDV40DRAFT_267798</name>
</gene>
<keyword evidence="1" id="KW-0472">Membrane</keyword>
<keyword evidence="1" id="KW-0812">Transmembrane</keyword>
<sequence>MLKGVLRCGVSSSLFDRRFELLRRPRAYNSSQCGLLMLQGIYLLPSLTFTSAMATVLVSFGFLHLRPPVVVERPPM</sequence>
<dbReference type="Proteomes" id="UP000326950">
    <property type="component" value="Unassembled WGS sequence"/>
</dbReference>
<organism evidence="2 3">
    <name type="scientific">Aspergillus tamarii</name>
    <dbReference type="NCBI Taxonomy" id="41984"/>
    <lineage>
        <taxon>Eukaryota</taxon>
        <taxon>Fungi</taxon>
        <taxon>Dikarya</taxon>
        <taxon>Ascomycota</taxon>
        <taxon>Pezizomycotina</taxon>
        <taxon>Eurotiomycetes</taxon>
        <taxon>Eurotiomycetidae</taxon>
        <taxon>Eurotiales</taxon>
        <taxon>Aspergillaceae</taxon>
        <taxon>Aspergillus</taxon>
        <taxon>Aspergillus subgen. Circumdati</taxon>
    </lineage>
</organism>
<protein>
    <submittedName>
        <fullName evidence="2">Uncharacterized protein</fullName>
    </submittedName>
</protein>
<feature type="non-terminal residue" evidence="2">
    <location>
        <position position="76"/>
    </location>
</feature>